<dbReference type="Proteomes" id="UP000472265">
    <property type="component" value="Chromosome 14"/>
</dbReference>
<name>A0A671WDE6_SPAAU</name>
<dbReference type="InterPro" id="IPR005456">
    <property type="entry name" value="Prepro-melanin_conc_hormone"/>
</dbReference>
<gene>
    <name evidence="2" type="primary">pmch</name>
</gene>
<proteinExistence type="predicted"/>
<dbReference type="GO" id="GO:0030354">
    <property type="term" value="F:melanin-concentrating hormone activity"/>
    <property type="evidence" value="ECO:0007669"/>
    <property type="project" value="InterPro"/>
</dbReference>
<dbReference type="PANTHER" id="PTHR12091">
    <property type="entry name" value="MELANIN-CONCENTRATING HORMONE"/>
    <property type="match status" value="1"/>
</dbReference>
<dbReference type="GO" id="GO:0031777">
    <property type="term" value="F:type 1 melanin-concentrating hormone receptor binding"/>
    <property type="evidence" value="ECO:0007669"/>
    <property type="project" value="TreeGrafter"/>
</dbReference>
<reference evidence="2" key="2">
    <citation type="submission" date="2025-08" db="UniProtKB">
        <authorList>
            <consortium name="Ensembl"/>
        </authorList>
    </citation>
    <scope>IDENTIFICATION</scope>
</reference>
<protein>
    <submittedName>
        <fullName evidence="2">Pro-melanin-concentrating hormone</fullName>
    </submittedName>
</protein>
<feature type="chain" id="PRO_5025506416" evidence="1">
    <location>
        <begin position="20"/>
        <end position="151"/>
    </location>
</feature>
<dbReference type="GeneID" id="115595741"/>
<feature type="signal peptide" evidence="1">
    <location>
        <begin position="1"/>
        <end position="19"/>
    </location>
</feature>
<dbReference type="InParanoid" id="A0A671WDE6"/>
<dbReference type="OMA" id="ILRCMIG"/>
<dbReference type="GeneTree" id="ENSGT00390000004984"/>
<dbReference type="Pfam" id="PF05824">
    <property type="entry name" value="Pro-MCH"/>
    <property type="match status" value="1"/>
</dbReference>
<dbReference type="CTD" id="5367"/>
<reference evidence="2" key="1">
    <citation type="submission" date="2021-04" db="EMBL/GenBank/DDBJ databases">
        <authorList>
            <consortium name="Wellcome Sanger Institute Data Sharing"/>
        </authorList>
    </citation>
    <scope>NUCLEOTIDE SEQUENCE [LARGE SCALE GENOMIC DNA]</scope>
</reference>
<dbReference type="PRINTS" id="PR01641">
    <property type="entry name" value="PROMCHFAMILY"/>
</dbReference>
<sequence>MVSVYTVLYALLLFSELSSHLVAVAMPAYKVEDGVNEQDGLGLMAGDEPMTEPVVVPAMVPPPVYRRNHVLDNNVRDEDGSPKIYILSDVRLKGHSSRGLNPAFARSIPVLTDRSLSDAPAENSLRIDRRNTDLDMLRCMIGRVYRPCWEV</sequence>
<evidence type="ECO:0000313" key="3">
    <source>
        <dbReference type="Proteomes" id="UP000472265"/>
    </source>
</evidence>
<accession>A0A671WDE6</accession>
<keyword evidence="1" id="KW-0732">Signal</keyword>
<dbReference type="PANTHER" id="PTHR12091:SF2">
    <property type="entry name" value="PRO-MCH PRECURSOR"/>
    <property type="match status" value="1"/>
</dbReference>
<dbReference type="GO" id="GO:0007268">
    <property type="term" value="P:chemical synaptic transmission"/>
    <property type="evidence" value="ECO:0007669"/>
    <property type="project" value="InterPro"/>
</dbReference>
<dbReference type="Ensembl" id="ENSSAUT00010037914.1">
    <property type="protein sequence ID" value="ENSSAUP00010035997.1"/>
    <property type="gene ID" value="ENSSAUG00010015234.1"/>
</dbReference>
<evidence type="ECO:0000313" key="2">
    <source>
        <dbReference type="Ensembl" id="ENSSAUP00010035997.1"/>
    </source>
</evidence>
<reference evidence="2" key="3">
    <citation type="submission" date="2025-09" db="UniProtKB">
        <authorList>
            <consortium name="Ensembl"/>
        </authorList>
    </citation>
    <scope>IDENTIFICATION</scope>
</reference>
<organism evidence="2 3">
    <name type="scientific">Sparus aurata</name>
    <name type="common">Gilthead sea bream</name>
    <dbReference type="NCBI Taxonomy" id="8175"/>
    <lineage>
        <taxon>Eukaryota</taxon>
        <taxon>Metazoa</taxon>
        <taxon>Chordata</taxon>
        <taxon>Craniata</taxon>
        <taxon>Vertebrata</taxon>
        <taxon>Euteleostomi</taxon>
        <taxon>Actinopterygii</taxon>
        <taxon>Neopterygii</taxon>
        <taxon>Teleostei</taxon>
        <taxon>Neoteleostei</taxon>
        <taxon>Acanthomorphata</taxon>
        <taxon>Eupercaria</taxon>
        <taxon>Spariformes</taxon>
        <taxon>Sparidae</taxon>
        <taxon>Sparus</taxon>
    </lineage>
</organism>
<keyword evidence="3" id="KW-1185">Reference proteome</keyword>
<dbReference type="RefSeq" id="XP_030296400.1">
    <property type="nucleotide sequence ID" value="XM_030440540.1"/>
</dbReference>
<evidence type="ECO:0000256" key="1">
    <source>
        <dbReference type="SAM" id="SignalP"/>
    </source>
</evidence>
<dbReference type="GO" id="GO:0045202">
    <property type="term" value="C:synapse"/>
    <property type="evidence" value="ECO:0007669"/>
    <property type="project" value="GOC"/>
</dbReference>
<dbReference type="AlphaFoldDB" id="A0A671WDE6"/>
<dbReference type="OrthoDB" id="8639774at2759"/>